<organism evidence="13 14">
    <name type="scientific">Dreissena polymorpha</name>
    <name type="common">Zebra mussel</name>
    <name type="synonym">Mytilus polymorpha</name>
    <dbReference type="NCBI Taxonomy" id="45954"/>
    <lineage>
        <taxon>Eukaryota</taxon>
        <taxon>Metazoa</taxon>
        <taxon>Spiralia</taxon>
        <taxon>Lophotrochozoa</taxon>
        <taxon>Mollusca</taxon>
        <taxon>Bivalvia</taxon>
        <taxon>Autobranchia</taxon>
        <taxon>Heteroconchia</taxon>
        <taxon>Euheterodonta</taxon>
        <taxon>Imparidentia</taxon>
        <taxon>Neoheterodontei</taxon>
        <taxon>Myida</taxon>
        <taxon>Dreissenoidea</taxon>
        <taxon>Dreissenidae</taxon>
        <taxon>Dreissena</taxon>
    </lineage>
</organism>
<feature type="domain" description="C2H2-type" evidence="12">
    <location>
        <begin position="86"/>
        <end position="113"/>
    </location>
</feature>
<feature type="domain" description="C2H2-type" evidence="12">
    <location>
        <begin position="34"/>
        <end position="57"/>
    </location>
</feature>
<dbReference type="Gene3D" id="3.30.160.60">
    <property type="entry name" value="Classic Zinc Finger"/>
    <property type="match status" value="3"/>
</dbReference>
<dbReference type="GO" id="GO:0008270">
    <property type="term" value="F:zinc ion binding"/>
    <property type="evidence" value="ECO:0007669"/>
    <property type="project" value="UniProtKB-KW"/>
</dbReference>
<evidence type="ECO:0000256" key="5">
    <source>
        <dbReference type="ARBA" id="ARBA00022771"/>
    </source>
</evidence>
<dbReference type="Pfam" id="PF13894">
    <property type="entry name" value="zf-C2H2_4"/>
    <property type="match status" value="1"/>
</dbReference>
<evidence type="ECO:0000256" key="4">
    <source>
        <dbReference type="ARBA" id="ARBA00022737"/>
    </source>
</evidence>
<dbReference type="SUPFAM" id="SSF57667">
    <property type="entry name" value="beta-beta-alpha zinc fingers"/>
    <property type="match status" value="2"/>
</dbReference>
<keyword evidence="6" id="KW-0862">Zinc</keyword>
<keyword evidence="5 11" id="KW-0863">Zinc-finger</keyword>
<evidence type="ECO:0000259" key="12">
    <source>
        <dbReference type="PROSITE" id="PS50157"/>
    </source>
</evidence>
<dbReference type="EMBL" id="JAIWYP010000010">
    <property type="protein sequence ID" value="KAH3755859.1"/>
    <property type="molecule type" value="Genomic_DNA"/>
</dbReference>
<keyword evidence="8" id="KW-0238">DNA-binding</keyword>
<gene>
    <name evidence="13" type="ORF">DPMN_190558</name>
</gene>
<feature type="domain" description="C2H2-type" evidence="12">
    <location>
        <begin position="58"/>
        <end position="85"/>
    </location>
</feature>
<dbReference type="Proteomes" id="UP000828390">
    <property type="component" value="Unassembled WGS sequence"/>
</dbReference>
<evidence type="ECO:0000256" key="8">
    <source>
        <dbReference type="ARBA" id="ARBA00023125"/>
    </source>
</evidence>
<evidence type="ECO:0000256" key="6">
    <source>
        <dbReference type="ARBA" id="ARBA00022833"/>
    </source>
</evidence>
<dbReference type="PROSITE" id="PS50157">
    <property type="entry name" value="ZINC_FINGER_C2H2_2"/>
    <property type="match status" value="4"/>
</dbReference>
<feature type="domain" description="C2H2-type" evidence="12">
    <location>
        <begin position="3"/>
        <end position="30"/>
    </location>
</feature>
<keyword evidence="4" id="KW-0677">Repeat</keyword>
<dbReference type="GO" id="GO:0000981">
    <property type="term" value="F:DNA-binding transcription factor activity, RNA polymerase II-specific"/>
    <property type="evidence" value="ECO:0007669"/>
    <property type="project" value="TreeGrafter"/>
</dbReference>
<evidence type="ECO:0000256" key="10">
    <source>
        <dbReference type="ARBA" id="ARBA00023242"/>
    </source>
</evidence>
<accession>A0A9D4IC28</accession>
<evidence type="ECO:0000313" key="14">
    <source>
        <dbReference type="Proteomes" id="UP000828390"/>
    </source>
</evidence>
<sequence length="238" mass="27096">MTLVCEICGKTFKSKWGLKLHDKRHRGTGRFACCGKTFYTKQAFNRHRCSIHGVEKPFPCEQCGKKFSTKDDLNRHVRREVAAKQFTCSICNATLREKIDLQAHLATHNGEKNFACDMCEKRGTVPYDELIQRLQERFGARELPVTVEGFHVAHQEQAVAKFFQGLLDKEVGKHVSLQLPTSMVDAMHHRMKIYSHVQSACAVALMDPQEDEQEESRWVHEVKKAPTPDVVSGTAVDK</sequence>
<comment type="caution">
    <text evidence="13">The sequence shown here is derived from an EMBL/GenBank/DDBJ whole genome shotgun (WGS) entry which is preliminary data.</text>
</comment>
<evidence type="ECO:0000256" key="11">
    <source>
        <dbReference type="PROSITE-ProRule" id="PRU00042"/>
    </source>
</evidence>
<keyword evidence="10" id="KW-0539">Nucleus</keyword>
<dbReference type="FunFam" id="3.30.160.60:FF:001156">
    <property type="entry name" value="Zinc finger protein 407"/>
    <property type="match status" value="1"/>
</dbReference>
<dbReference type="Pfam" id="PF00096">
    <property type="entry name" value="zf-C2H2"/>
    <property type="match status" value="1"/>
</dbReference>
<dbReference type="PANTHER" id="PTHR24409">
    <property type="entry name" value="ZINC FINGER PROTEIN 142"/>
    <property type="match status" value="1"/>
</dbReference>
<dbReference type="GO" id="GO:0000977">
    <property type="term" value="F:RNA polymerase II transcription regulatory region sequence-specific DNA binding"/>
    <property type="evidence" value="ECO:0007669"/>
    <property type="project" value="TreeGrafter"/>
</dbReference>
<evidence type="ECO:0000256" key="9">
    <source>
        <dbReference type="ARBA" id="ARBA00023163"/>
    </source>
</evidence>
<reference evidence="13" key="1">
    <citation type="journal article" date="2019" name="bioRxiv">
        <title>The Genome of the Zebra Mussel, Dreissena polymorpha: A Resource for Invasive Species Research.</title>
        <authorList>
            <person name="McCartney M.A."/>
            <person name="Auch B."/>
            <person name="Kono T."/>
            <person name="Mallez S."/>
            <person name="Zhang Y."/>
            <person name="Obille A."/>
            <person name="Becker A."/>
            <person name="Abrahante J.E."/>
            <person name="Garbe J."/>
            <person name="Badalamenti J.P."/>
            <person name="Herman A."/>
            <person name="Mangelson H."/>
            <person name="Liachko I."/>
            <person name="Sullivan S."/>
            <person name="Sone E.D."/>
            <person name="Koren S."/>
            <person name="Silverstein K.A.T."/>
            <person name="Beckman K.B."/>
            <person name="Gohl D.M."/>
        </authorList>
    </citation>
    <scope>NUCLEOTIDE SEQUENCE</scope>
    <source>
        <strain evidence="13">Duluth1</strain>
        <tissue evidence="13">Whole animal</tissue>
    </source>
</reference>
<evidence type="ECO:0000256" key="2">
    <source>
        <dbReference type="ARBA" id="ARBA00006991"/>
    </source>
</evidence>
<keyword evidence="14" id="KW-1185">Reference proteome</keyword>
<dbReference type="SMART" id="SM00355">
    <property type="entry name" value="ZnF_C2H2"/>
    <property type="match status" value="4"/>
</dbReference>
<comment type="subcellular location">
    <subcellularLocation>
        <location evidence="1">Nucleus</location>
    </subcellularLocation>
</comment>
<protein>
    <recommendedName>
        <fullName evidence="12">C2H2-type domain-containing protein</fullName>
    </recommendedName>
</protein>
<keyword evidence="3" id="KW-0479">Metal-binding</keyword>
<dbReference type="GO" id="GO:0005634">
    <property type="term" value="C:nucleus"/>
    <property type="evidence" value="ECO:0007669"/>
    <property type="project" value="UniProtKB-SubCell"/>
</dbReference>
<evidence type="ECO:0000256" key="7">
    <source>
        <dbReference type="ARBA" id="ARBA00023015"/>
    </source>
</evidence>
<keyword evidence="7" id="KW-0805">Transcription regulation</keyword>
<dbReference type="InterPro" id="IPR036236">
    <property type="entry name" value="Znf_C2H2_sf"/>
</dbReference>
<dbReference type="Pfam" id="PF12874">
    <property type="entry name" value="zf-met"/>
    <property type="match status" value="1"/>
</dbReference>
<dbReference type="AlphaFoldDB" id="A0A9D4IC28"/>
<evidence type="ECO:0000256" key="3">
    <source>
        <dbReference type="ARBA" id="ARBA00022723"/>
    </source>
</evidence>
<dbReference type="PANTHER" id="PTHR24409:SF295">
    <property type="entry name" value="AZ2-RELATED"/>
    <property type="match status" value="1"/>
</dbReference>
<evidence type="ECO:0000256" key="1">
    <source>
        <dbReference type="ARBA" id="ARBA00004123"/>
    </source>
</evidence>
<name>A0A9D4IC28_DREPO</name>
<keyword evidence="9" id="KW-0804">Transcription</keyword>
<proteinExistence type="inferred from homology"/>
<reference evidence="13" key="2">
    <citation type="submission" date="2020-11" db="EMBL/GenBank/DDBJ databases">
        <authorList>
            <person name="McCartney M.A."/>
            <person name="Auch B."/>
            <person name="Kono T."/>
            <person name="Mallez S."/>
            <person name="Becker A."/>
            <person name="Gohl D.M."/>
            <person name="Silverstein K.A.T."/>
            <person name="Koren S."/>
            <person name="Bechman K.B."/>
            <person name="Herman A."/>
            <person name="Abrahante J.E."/>
            <person name="Garbe J."/>
        </authorList>
    </citation>
    <scope>NUCLEOTIDE SEQUENCE</scope>
    <source>
        <strain evidence="13">Duluth1</strain>
        <tissue evidence="13">Whole animal</tissue>
    </source>
</reference>
<dbReference type="InterPro" id="IPR013087">
    <property type="entry name" value="Znf_C2H2_type"/>
</dbReference>
<evidence type="ECO:0000313" key="13">
    <source>
        <dbReference type="EMBL" id="KAH3755859.1"/>
    </source>
</evidence>
<comment type="similarity">
    <text evidence="2">Belongs to the krueppel C2H2-type zinc-finger protein family.</text>
</comment>
<dbReference type="PROSITE" id="PS00028">
    <property type="entry name" value="ZINC_FINGER_C2H2_1"/>
    <property type="match status" value="2"/>
</dbReference>